<dbReference type="Proteomes" id="UP000643165">
    <property type="component" value="Unassembled WGS sequence"/>
</dbReference>
<accession>A0ABQ4J249</accession>
<protein>
    <submittedName>
        <fullName evidence="1">Uncharacterized protein</fullName>
    </submittedName>
</protein>
<gene>
    <name evidence="1" type="ORF">Vlu01_48060</name>
</gene>
<dbReference type="Gene3D" id="1.25.40.10">
    <property type="entry name" value="Tetratricopeptide repeat domain"/>
    <property type="match status" value="1"/>
</dbReference>
<keyword evidence="2" id="KW-1185">Reference proteome</keyword>
<reference evidence="1 2" key="1">
    <citation type="submission" date="2021-01" db="EMBL/GenBank/DDBJ databases">
        <title>Whole genome shotgun sequence of Verrucosispora lutea NBRC 106530.</title>
        <authorList>
            <person name="Komaki H."/>
            <person name="Tamura T."/>
        </authorList>
    </citation>
    <scope>NUCLEOTIDE SEQUENCE [LARGE SCALE GENOMIC DNA]</scope>
    <source>
        <strain evidence="1 2">NBRC 106530</strain>
    </source>
</reference>
<organism evidence="1 2">
    <name type="scientific">Micromonospora lutea</name>
    <dbReference type="NCBI Taxonomy" id="419825"/>
    <lineage>
        <taxon>Bacteria</taxon>
        <taxon>Bacillati</taxon>
        <taxon>Actinomycetota</taxon>
        <taxon>Actinomycetes</taxon>
        <taxon>Micromonosporales</taxon>
        <taxon>Micromonosporaceae</taxon>
        <taxon>Micromonospora</taxon>
    </lineage>
</organism>
<comment type="caution">
    <text evidence="1">The sequence shown here is derived from an EMBL/GenBank/DDBJ whole genome shotgun (WGS) entry which is preliminary data.</text>
</comment>
<dbReference type="EMBL" id="BOPB01000031">
    <property type="protein sequence ID" value="GIJ24182.1"/>
    <property type="molecule type" value="Genomic_DNA"/>
</dbReference>
<dbReference type="InterPro" id="IPR011990">
    <property type="entry name" value="TPR-like_helical_dom_sf"/>
</dbReference>
<sequence length="372" mass="42410">MEDARRELDRMRGSSVVWRELRYERATGADGYDYDGHAARRATVLWALQYDRRAADLPLVRWLAEQEAWCRREAPFQGLTEETELAGFLLAEHRRVQDVWRHWEVKRANFDAWCGYDIEHLFAAGVQATVGFVRDSEHAERNDVLERLLDEDGQPYMSEEDVAQWSQRKRSRFPADPTAEDPLRWVHRAKLIGDGVLARQWLDRWASGRPRDAQTLSELRYQLADLGAFAEAAQAQRESLAFADNPWDTASAWQSLAQLERQAGGHHAAWEALRACRRALDGVAGWRAVGLGRMYVEELFLLAGTADGELADVVFAEADRQARRVPRLPLVVLQAAAEAASKIGNPTRAEHYLILRDAEQRRIDAEMSRPPS</sequence>
<evidence type="ECO:0000313" key="1">
    <source>
        <dbReference type="EMBL" id="GIJ24182.1"/>
    </source>
</evidence>
<name>A0ABQ4J249_9ACTN</name>
<proteinExistence type="predicted"/>
<dbReference type="RefSeq" id="WP_239096103.1">
    <property type="nucleotide sequence ID" value="NZ_BOPB01000031.1"/>
</dbReference>
<evidence type="ECO:0000313" key="2">
    <source>
        <dbReference type="Proteomes" id="UP000643165"/>
    </source>
</evidence>